<dbReference type="OrthoDB" id="1731532at2759"/>
<dbReference type="AlphaFoldDB" id="A0A2Z7ARP1"/>
<evidence type="ECO:0000256" key="1">
    <source>
        <dbReference type="SAM" id="MobiDB-lite"/>
    </source>
</evidence>
<accession>A0A2Z7ARP1</accession>
<dbReference type="EMBL" id="KV012597">
    <property type="protein sequence ID" value="KZV24554.1"/>
    <property type="molecule type" value="Genomic_DNA"/>
</dbReference>
<sequence>MAGALPAGPPPGPDSPNLTNLGSNRWLTRDNWSLQVDAPAMLRCRDHLLVLAFVLPDPATMAGFLSAEHPQPKDSVGFGDLLYTLEKIPPSSGVSTEELMKLETWLDHELKERCYMLASMSNELQRRFEETGYAADIHLHLKELYGENSRAKRFTMVKNLMTGRVTPQNP</sequence>
<name>A0A2Z7ARP1_9LAMI</name>
<proteinExistence type="predicted"/>
<feature type="region of interest" description="Disordered" evidence="1">
    <location>
        <begin position="1"/>
        <end position="22"/>
    </location>
</feature>
<organism evidence="2 3">
    <name type="scientific">Dorcoceras hygrometricum</name>
    <dbReference type="NCBI Taxonomy" id="472368"/>
    <lineage>
        <taxon>Eukaryota</taxon>
        <taxon>Viridiplantae</taxon>
        <taxon>Streptophyta</taxon>
        <taxon>Embryophyta</taxon>
        <taxon>Tracheophyta</taxon>
        <taxon>Spermatophyta</taxon>
        <taxon>Magnoliopsida</taxon>
        <taxon>eudicotyledons</taxon>
        <taxon>Gunneridae</taxon>
        <taxon>Pentapetalae</taxon>
        <taxon>asterids</taxon>
        <taxon>lamiids</taxon>
        <taxon>Lamiales</taxon>
        <taxon>Gesneriaceae</taxon>
        <taxon>Didymocarpoideae</taxon>
        <taxon>Trichosporeae</taxon>
        <taxon>Loxocarpinae</taxon>
        <taxon>Dorcoceras</taxon>
    </lineage>
</organism>
<reference evidence="2 3" key="1">
    <citation type="journal article" date="2015" name="Proc. Natl. Acad. Sci. U.S.A.">
        <title>The resurrection genome of Boea hygrometrica: A blueprint for survival of dehydration.</title>
        <authorList>
            <person name="Xiao L."/>
            <person name="Yang G."/>
            <person name="Zhang L."/>
            <person name="Yang X."/>
            <person name="Zhao S."/>
            <person name="Ji Z."/>
            <person name="Zhou Q."/>
            <person name="Hu M."/>
            <person name="Wang Y."/>
            <person name="Chen M."/>
            <person name="Xu Y."/>
            <person name="Jin H."/>
            <person name="Xiao X."/>
            <person name="Hu G."/>
            <person name="Bao F."/>
            <person name="Hu Y."/>
            <person name="Wan P."/>
            <person name="Li L."/>
            <person name="Deng X."/>
            <person name="Kuang T."/>
            <person name="Xiang C."/>
            <person name="Zhu J.K."/>
            <person name="Oliver M.J."/>
            <person name="He Y."/>
        </authorList>
    </citation>
    <scope>NUCLEOTIDE SEQUENCE [LARGE SCALE GENOMIC DNA]</scope>
    <source>
        <strain evidence="3">cv. XS01</strain>
    </source>
</reference>
<protein>
    <submittedName>
        <fullName evidence="2">Guanosine nucleotide diphosphate dissociation inhibitor 2-like</fullName>
    </submittedName>
</protein>
<evidence type="ECO:0000313" key="2">
    <source>
        <dbReference type="EMBL" id="KZV24554.1"/>
    </source>
</evidence>
<dbReference type="Proteomes" id="UP000250235">
    <property type="component" value="Unassembled WGS sequence"/>
</dbReference>
<keyword evidence="3" id="KW-1185">Reference proteome</keyword>
<gene>
    <name evidence="2" type="ORF">F511_29919</name>
</gene>
<evidence type="ECO:0000313" key="3">
    <source>
        <dbReference type="Proteomes" id="UP000250235"/>
    </source>
</evidence>